<dbReference type="InterPro" id="IPR013083">
    <property type="entry name" value="Znf_RING/FYVE/PHD"/>
</dbReference>
<dbReference type="PANTHER" id="PTHR21345:SF5">
    <property type="entry name" value="PROTEIN SPIRE HOMOLOG 2"/>
    <property type="match status" value="1"/>
</dbReference>
<sequence length="111" mass="12652">EEFSHPVESLALTLDEIINVRRVLVKADMEKYLQSKELYSNLKRGKVCCCCRVKFPLFSWPSTCLLCKRSVCSSCSAKMKIPSKKMAHIPVYTVGFHSTPKSHGHKSQVYK</sequence>
<keyword evidence="2" id="KW-1185">Reference proteome</keyword>
<evidence type="ECO:0000313" key="2">
    <source>
        <dbReference type="Proteomes" id="UP001345963"/>
    </source>
</evidence>
<dbReference type="InterPro" id="IPR029901">
    <property type="entry name" value="Spire"/>
</dbReference>
<dbReference type="Proteomes" id="UP001345963">
    <property type="component" value="Unassembled WGS sequence"/>
</dbReference>
<dbReference type="SUPFAM" id="SSF57903">
    <property type="entry name" value="FYVE/PHD zinc finger"/>
    <property type="match status" value="1"/>
</dbReference>
<dbReference type="PANTHER" id="PTHR21345">
    <property type="entry name" value="SPIRE"/>
    <property type="match status" value="1"/>
</dbReference>
<comment type="caution">
    <text evidence="1">The sequence shown here is derived from an EMBL/GenBank/DDBJ whole genome shotgun (WGS) entry which is preliminary data.</text>
</comment>
<accession>A0ABU7ACW2</accession>
<gene>
    <name evidence="1" type="primary">SPIRE2_2</name>
    <name evidence="1" type="ORF">ATANTOWER_030612</name>
</gene>
<evidence type="ECO:0000313" key="1">
    <source>
        <dbReference type="EMBL" id="MED6235636.1"/>
    </source>
</evidence>
<reference evidence="1 2" key="1">
    <citation type="submission" date="2021-07" db="EMBL/GenBank/DDBJ databases">
        <authorList>
            <person name="Palmer J.M."/>
        </authorList>
    </citation>
    <scope>NUCLEOTIDE SEQUENCE [LARGE SCALE GENOMIC DNA]</scope>
    <source>
        <strain evidence="1 2">AT_MEX2019</strain>
        <tissue evidence="1">Muscle</tissue>
    </source>
</reference>
<feature type="non-terminal residue" evidence="1">
    <location>
        <position position="1"/>
    </location>
</feature>
<name>A0ABU7ACW2_9TELE</name>
<protein>
    <submittedName>
        <fullName evidence="1">Protein spire 2</fullName>
    </submittedName>
</protein>
<proteinExistence type="predicted"/>
<organism evidence="1 2">
    <name type="scientific">Ataeniobius toweri</name>
    <dbReference type="NCBI Taxonomy" id="208326"/>
    <lineage>
        <taxon>Eukaryota</taxon>
        <taxon>Metazoa</taxon>
        <taxon>Chordata</taxon>
        <taxon>Craniata</taxon>
        <taxon>Vertebrata</taxon>
        <taxon>Euteleostomi</taxon>
        <taxon>Actinopterygii</taxon>
        <taxon>Neopterygii</taxon>
        <taxon>Teleostei</taxon>
        <taxon>Neoteleostei</taxon>
        <taxon>Acanthomorphata</taxon>
        <taxon>Ovalentaria</taxon>
        <taxon>Atherinomorphae</taxon>
        <taxon>Cyprinodontiformes</taxon>
        <taxon>Goodeidae</taxon>
        <taxon>Ataeniobius</taxon>
    </lineage>
</organism>
<dbReference type="InterPro" id="IPR011011">
    <property type="entry name" value="Znf_FYVE_PHD"/>
</dbReference>
<dbReference type="EMBL" id="JAHUTI010010663">
    <property type="protein sequence ID" value="MED6235636.1"/>
    <property type="molecule type" value="Genomic_DNA"/>
</dbReference>
<dbReference type="Gene3D" id="3.30.40.10">
    <property type="entry name" value="Zinc/RING finger domain, C3HC4 (zinc finger)"/>
    <property type="match status" value="1"/>
</dbReference>